<keyword evidence="2" id="KW-1185">Reference proteome</keyword>
<dbReference type="EMBL" id="CM023484">
    <property type="protein sequence ID" value="KAH6933818.1"/>
    <property type="molecule type" value="Genomic_DNA"/>
</dbReference>
<dbReference type="Proteomes" id="UP000821845">
    <property type="component" value="Chromosome 4"/>
</dbReference>
<reference evidence="1" key="1">
    <citation type="submission" date="2020-05" db="EMBL/GenBank/DDBJ databases">
        <title>Large-scale comparative analyses of tick genomes elucidate their genetic diversity and vector capacities.</title>
        <authorList>
            <person name="Jia N."/>
            <person name="Wang J."/>
            <person name="Shi W."/>
            <person name="Du L."/>
            <person name="Sun Y."/>
            <person name="Zhan W."/>
            <person name="Jiang J."/>
            <person name="Wang Q."/>
            <person name="Zhang B."/>
            <person name="Ji P."/>
            <person name="Sakyi L.B."/>
            <person name="Cui X."/>
            <person name="Yuan T."/>
            <person name="Jiang B."/>
            <person name="Yang W."/>
            <person name="Lam T.T.-Y."/>
            <person name="Chang Q."/>
            <person name="Ding S."/>
            <person name="Wang X."/>
            <person name="Zhu J."/>
            <person name="Ruan X."/>
            <person name="Zhao L."/>
            <person name="Wei J."/>
            <person name="Que T."/>
            <person name="Du C."/>
            <person name="Cheng J."/>
            <person name="Dai P."/>
            <person name="Han X."/>
            <person name="Huang E."/>
            <person name="Gao Y."/>
            <person name="Liu J."/>
            <person name="Shao H."/>
            <person name="Ye R."/>
            <person name="Li L."/>
            <person name="Wei W."/>
            <person name="Wang X."/>
            <person name="Wang C."/>
            <person name="Yang T."/>
            <person name="Huo Q."/>
            <person name="Li W."/>
            <person name="Guo W."/>
            <person name="Chen H."/>
            <person name="Zhou L."/>
            <person name="Ni X."/>
            <person name="Tian J."/>
            <person name="Zhou Y."/>
            <person name="Sheng Y."/>
            <person name="Liu T."/>
            <person name="Pan Y."/>
            <person name="Xia L."/>
            <person name="Li J."/>
            <person name="Zhao F."/>
            <person name="Cao W."/>
        </authorList>
    </citation>
    <scope>NUCLEOTIDE SEQUENCE</scope>
    <source>
        <strain evidence="1">Hyas-2018</strain>
    </source>
</reference>
<proteinExistence type="predicted"/>
<evidence type="ECO:0000313" key="1">
    <source>
        <dbReference type="EMBL" id="KAH6933818.1"/>
    </source>
</evidence>
<evidence type="ECO:0000313" key="2">
    <source>
        <dbReference type="Proteomes" id="UP000821845"/>
    </source>
</evidence>
<sequence length="242" mass="26488">MALTEVSALLLLVASLWHVSIQETAIEGSASGSNKKAEPMSGGITLPDLFLWKDSGITGDLSLEDAPHALLDIDYGGMMVSELNKTYTPAQTANAPTVRLRGYIRCGSPYSLLMVDPDAPSRKEPTKRSWLHWMVLNAQSSDRFHDGEVAMPYKGPNPPSGSGAHRYVFLVYCQDGMTLSKDEMTPSDRPSYNVAGFSGKLTAKMPGGGGILLRREPLRKYLAVMDHSLPRRVGVRPERRIN</sequence>
<protein>
    <submittedName>
        <fullName evidence="1">Uncharacterized protein</fullName>
    </submittedName>
</protein>
<name>A0ACB7SGG3_HYAAI</name>
<accession>A0ACB7SGG3</accession>
<comment type="caution">
    <text evidence="1">The sequence shown here is derived from an EMBL/GenBank/DDBJ whole genome shotgun (WGS) entry which is preliminary data.</text>
</comment>
<organism evidence="1 2">
    <name type="scientific">Hyalomma asiaticum</name>
    <name type="common">Tick</name>
    <dbReference type="NCBI Taxonomy" id="266040"/>
    <lineage>
        <taxon>Eukaryota</taxon>
        <taxon>Metazoa</taxon>
        <taxon>Ecdysozoa</taxon>
        <taxon>Arthropoda</taxon>
        <taxon>Chelicerata</taxon>
        <taxon>Arachnida</taxon>
        <taxon>Acari</taxon>
        <taxon>Parasitiformes</taxon>
        <taxon>Ixodida</taxon>
        <taxon>Ixodoidea</taxon>
        <taxon>Ixodidae</taxon>
        <taxon>Hyalomminae</taxon>
        <taxon>Hyalomma</taxon>
    </lineage>
</organism>
<gene>
    <name evidence="1" type="ORF">HPB50_018302</name>
</gene>